<dbReference type="GO" id="GO:0043565">
    <property type="term" value="F:sequence-specific DNA binding"/>
    <property type="evidence" value="ECO:0007669"/>
    <property type="project" value="InterPro"/>
</dbReference>
<evidence type="ECO:0000256" key="2">
    <source>
        <dbReference type="ARBA" id="ARBA00023125"/>
    </source>
</evidence>
<dbReference type="AlphaFoldDB" id="A0A011W0U5"/>
<dbReference type="GO" id="GO:0003700">
    <property type="term" value="F:DNA-binding transcription factor activity"/>
    <property type="evidence" value="ECO:0007669"/>
    <property type="project" value="InterPro"/>
</dbReference>
<dbReference type="InterPro" id="IPR018062">
    <property type="entry name" value="HTH_AraC-typ_CS"/>
</dbReference>
<evidence type="ECO:0000256" key="1">
    <source>
        <dbReference type="ARBA" id="ARBA00023015"/>
    </source>
</evidence>
<keyword evidence="2" id="KW-0238">DNA-binding</keyword>
<evidence type="ECO:0000256" key="3">
    <source>
        <dbReference type="ARBA" id="ARBA00023163"/>
    </source>
</evidence>
<dbReference type="Pfam" id="PF02311">
    <property type="entry name" value="AraC_binding"/>
    <property type="match status" value="1"/>
</dbReference>
<dbReference type="InterPro" id="IPR037923">
    <property type="entry name" value="HTH-like"/>
</dbReference>
<evidence type="ECO:0000313" key="6">
    <source>
        <dbReference type="Proteomes" id="UP000021369"/>
    </source>
</evidence>
<organism evidence="5 6">
    <name type="scientific">Ruminococcus albus SY3</name>
    <dbReference type="NCBI Taxonomy" id="1341156"/>
    <lineage>
        <taxon>Bacteria</taxon>
        <taxon>Bacillati</taxon>
        <taxon>Bacillota</taxon>
        <taxon>Clostridia</taxon>
        <taxon>Eubacteriales</taxon>
        <taxon>Oscillospiraceae</taxon>
        <taxon>Ruminococcus</taxon>
    </lineage>
</organism>
<dbReference type="PANTHER" id="PTHR43280:SF28">
    <property type="entry name" value="HTH-TYPE TRANSCRIPTIONAL ACTIVATOR RHAS"/>
    <property type="match status" value="1"/>
</dbReference>
<evidence type="ECO:0000313" key="5">
    <source>
        <dbReference type="EMBL" id="EXM40418.1"/>
    </source>
</evidence>
<dbReference type="InterPro" id="IPR014710">
    <property type="entry name" value="RmlC-like_jellyroll"/>
</dbReference>
<protein>
    <submittedName>
        <fullName evidence="5">AraC family transcriptional regulator</fullName>
    </submittedName>
</protein>
<dbReference type="InterPro" id="IPR018060">
    <property type="entry name" value="HTH_AraC"/>
</dbReference>
<dbReference type="PRINTS" id="PR00032">
    <property type="entry name" value="HTHARAC"/>
</dbReference>
<dbReference type="SMART" id="SM00342">
    <property type="entry name" value="HTH_ARAC"/>
    <property type="match status" value="1"/>
</dbReference>
<evidence type="ECO:0000259" key="4">
    <source>
        <dbReference type="PROSITE" id="PS01124"/>
    </source>
</evidence>
<dbReference type="OrthoDB" id="9813413at2"/>
<dbReference type="PANTHER" id="PTHR43280">
    <property type="entry name" value="ARAC-FAMILY TRANSCRIPTIONAL REGULATOR"/>
    <property type="match status" value="1"/>
</dbReference>
<dbReference type="InterPro" id="IPR009057">
    <property type="entry name" value="Homeodomain-like_sf"/>
</dbReference>
<dbReference type="PATRIC" id="fig|1341156.4.peg.645"/>
<dbReference type="Proteomes" id="UP000021369">
    <property type="component" value="Unassembled WGS sequence"/>
</dbReference>
<comment type="caution">
    <text evidence="5">The sequence shown here is derived from an EMBL/GenBank/DDBJ whole genome shotgun (WGS) entry which is preliminary data.</text>
</comment>
<dbReference type="InterPro" id="IPR020449">
    <property type="entry name" value="Tscrpt_reg_AraC-type_HTH"/>
</dbReference>
<dbReference type="RefSeq" id="WP_037284135.1">
    <property type="nucleotide sequence ID" value="NZ_JEOB01000001.1"/>
</dbReference>
<keyword evidence="6" id="KW-1185">Reference proteome</keyword>
<keyword evidence="1" id="KW-0805">Transcription regulation</keyword>
<accession>A0A011W0U5</accession>
<sequence length="268" mass="30615">MYFNDYPIKNKELGLPIFIDNIGKHTCQPHTARSGGFPHPQILYCTKGSGILSIDGNITEIPSHTAIFLPAGYPHEYYPTSDDWDIHWVVPDGYACDDLLKYIGMEKPTVFEIKDLALLEHFFSRMHESILGDSINGNLRASGYLYNFLIELYRQKNSARVVKTSNRAIVTAIDHINNSYMNKITMEELCTVTGLSKQQLCRLFKRHLGCRPMEYIAKRRIQTAKELLSTTDMSVEAISEKVGFCSGSYFTKLFSRYEGMTPTQFRII</sequence>
<feature type="domain" description="HTH araC/xylS-type" evidence="4">
    <location>
        <begin position="170"/>
        <end position="268"/>
    </location>
</feature>
<gene>
    <name evidence="5" type="ORF">RASY3_00535</name>
</gene>
<dbReference type="SUPFAM" id="SSF51215">
    <property type="entry name" value="Regulatory protein AraC"/>
    <property type="match status" value="1"/>
</dbReference>
<reference evidence="5 6" key="1">
    <citation type="submission" date="2013-06" db="EMBL/GenBank/DDBJ databases">
        <title>Rumen cellulosomics: divergent fiber-degrading strategies revealed by comparative genome-wide analysis of six Ruminococcal strains.</title>
        <authorList>
            <person name="Dassa B."/>
            <person name="Borovok I."/>
            <person name="Lamed R."/>
            <person name="Flint H."/>
            <person name="Yeoman C.J."/>
            <person name="White B."/>
            <person name="Bayer E.A."/>
        </authorList>
    </citation>
    <scope>NUCLEOTIDE SEQUENCE [LARGE SCALE GENOMIC DNA]</scope>
    <source>
        <strain evidence="5 6">SY3</strain>
    </source>
</reference>
<dbReference type="Gene3D" id="2.60.120.10">
    <property type="entry name" value="Jelly Rolls"/>
    <property type="match status" value="1"/>
</dbReference>
<dbReference type="SUPFAM" id="SSF46689">
    <property type="entry name" value="Homeodomain-like"/>
    <property type="match status" value="2"/>
</dbReference>
<proteinExistence type="predicted"/>
<keyword evidence="3" id="KW-0804">Transcription</keyword>
<name>A0A011W0U5_RUMAL</name>
<dbReference type="InterPro" id="IPR003313">
    <property type="entry name" value="AraC-bd"/>
</dbReference>
<dbReference type="PROSITE" id="PS01124">
    <property type="entry name" value="HTH_ARAC_FAMILY_2"/>
    <property type="match status" value="1"/>
</dbReference>
<dbReference type="Gene3D" id="1.10.10.60">
    <property type="entry name" value="Homeodomain-like"/>
    <property type="match status" value="2"/>
</dbReference>
<dbReference type="Pfam" id="PF12833">
    <property type="entry name" value="HTH_18"/>
    <property type="match status" value="1"/>
</dbReference>
<dbReference type="PROSITE" id="PS00041">
    <property type="entry name" value="HTH_ARAC_FAMILY_1"/>
    <property type="match status" value="1"/>
</dbReference>
<dbReference type="EMBL" id="JEOB01000001">
    <property type="protein sequence ID" value="EXM40418.1"/>
    <property type="molecule type" value="Genomic_DNA"/>
</dbReference>